<keyword evidence="3" id="KW-1185">Reference proteome</keyword>
<reference evidence="3" key="1">
    <citation type="journal article" date="2013" name="Nat. Genet.">
        <title>The draft genomes of soft-shell turtle and green sea turtle yield insights into the development and evolution of the turtle-specific body plan.</title>
        <authorList>
            <person name="Wang Z."/>
            <person name="Pascual-Anaya J."/>
            <person name="Zadissa A."/>
            <person name="Li W."/>
            <person name="Niimura Y."/>
            <person name="Huang Z."/>
            <person name="Li C."/>
            <person name="White S."/>
            <person name="Xiong Z."/>
            <person name="Fang D."/>
            <person name="Wang B."/>
            <person name="Ming Y."/>
            <person name="Chen Y."/>
            <person name="Zheng Y."/>
            <person name="Kuraku S."/>
            <person name="Pignatelli M."/>
            <person name="Herrero J."/>
            <person name="Beal K."/>
            <person name="Nozawa M."/>
            <person name="Li Q."/>
            <person name="Wang J."/>
            <person name="Zhang H."/>
            <person name="Yu L."/>
            <person name="Shigenobu S."/>
            <person name="Wang J."/>
            <person name="Liu J."/>
            <person name="Flicek P."/>
            <person name="Searle S."/>
            <person name="Wang J."/>
            <person name="Kuratani S."/>
            <person name="Yin Y."/>
            <person name="Aken B."/>
            <person name="Zhang G."/>
            <person name="Irie N."/>
        </authorList>
    </citation>
    <scope>NUCLEOTIDE SEQUENCE [LARGE SCALE GENOMIC DNA]</scope>
</reference>
<accession>M7C1B2</accession>
<feature type="region of interest" description="Disordered" evidence="1">
    <location>
        <begin position="126"/>
        <end position="158"/>
    </location>
</feature>
<proteinExistence type="predicted"/>
<dbReference type="EMBL" id="KB520582">
    <property type="protein sequence ID" value="EMP38168.1"/>
    <property type="molecule type" value="Genomic_DNA"/>
</dbReference>
<evidence type="ECO:0000313" key="3">
    <source>
        <dbReference type="Proteomes" id="UP000031443"/>
    </source>
</evidence>
<protein>
    <submittedName>
        <fullName evidence="2">Uncharacterized protein</fullName>
    </submittedName>
</protein>
<dbReference type="AlphaFoldDB" id="M7C1B2"/>
<organism evidence="2 3">
    <name type="scientific">Chelonia mydas</name>
    <name type="common">Green sea-turtle</name>
    <name type="synonym">Chelonia agassizi</name>
    <dbReference type="NCBI Taxonomy" id="8469"/>
    <lineage>
        <taxon>Eukaryota</taxon>
        <taxon>Metazoa</taxon>
        <taxon>Chordata</taxon>
        <taxon>Craniata</taxon>
        <taxon>Vertebrata</taxon>
        <taxon>Euteleostomi</taxon>
        <taxon>Archelosauria</taxon>
        <taxon>Testudinata</taxon>
        <taxon>Testudines</taxon>
        <taxon>Cryptodira</taxon>
        <taxon>Durocryptodira</taxon>
        <taxon>Americhelydia</taxon>
        <taxon>Chelonioidea</taxon>
        <taxon>Cheloniidae</taxon>
        <taxon>Chelonia</taxon>
    </lineage>
</organism>
<dbReference type="Proteomes" id="UP000031443">
    <property type="component" value="Unassembled WGS sequence"/>
</dbReference>
<evidence type="ECO:0000313" key="2">
    <source>
        <dbReference type="EMBL" id="EMP38168.1"/>
    </source>
</evidence>
<name>M7C1B2_CHEMY</name>
<sequence>MGAAGSSMGRPLFPTAPVGQERQIATTGSCRQQCLRKVIYIDQSCGLPVDYPDRPHAAQNCFGALCNMRVDFLLLSYSNGQQLSSTSRFRFHSALLLVPYHGKHGARADHRGSCDSSKHHMQYMQNENLQKQASRRRQRSKESDEDMDTDVSQSTGSGNLATLVLQGQAYAVER</sequence>
<gene>
    <name evidence="2" type="ORF">UY3_04659</name>
</gene>
<feature type="region of interest" description="Disordered" evidence="1">
    <location>
        <begin position="1"/>
        <end position="20"/>
    </location>
</feature>
<evidence type="ECO:0000256" key="1">
    <source>
        <dbReference type="SAM" id="MobiDB-lite"/>
    </source>
</evidence>